<dbReference type="InterPro" id="IPR041542">
    <property type="entry name" value="GH43_C2"/>
</dbReference>
<feature type="active site" description="Proton acceptor" evidence="4">
    <location>
        <position position="15"/>
    </location>
</feature>
<dbReference type="InterPro" id="IPR051795">
    <property type="entry name" value="Glycosyl_Hydrlase_43"/>
</dbReference>
<evidence type="ECO:0000259" key="7">
    <source>
        <dbReference type="Pfam" id="PF17851"/>
    </source>
</evidence>
<dbReference type="Gene3D" id="2.60.120.200">
    <property type="match status" value="1"/>
</dbReference>
<dbReference type="Proteomes" id="UP000297714">
    <property type="component" value="Unassembled WGS sequence"/>
</dbReference>
<dbReference type="CDD" id="cd09000">
    <property type="entry name" value="GH43_SXA-like"/>
    <property type="match status" value="1"/>
</dbReference>
<dbReference type="GO" id="GO:0005975">
    <property type="term" value="P:carbohydrate metabolic process"/>
    <property type="evidence" value="ECO:0007669"/>
    <property type="project" value="InterPro"/>
</dbReference>
<dbReference type="GO" id="GO:0009044">
    <property type="term" value="F:xylan 1,4-beta-xylosidase activity"/>
    <property type="evidence" value="ECO:0007669"/>
    <property type="project" value="UniProtKB-EC"/>
</dbReference>
<dbReference type="PANTHER" id="PTHR42812:SF12">
    <property type="entry name" value="BETA-XYLOSIDASE-RELATED"/>
    <property type="match status" value="1"/>
</dbReference>
<dbReference type="InterPro" id="IPR023296">
    <property type="entry name" value="Glyco_hydro_beta-prop_sf"/>
</dbReference>
<evidence type="ECO:0000256" key="5">
    <source>
        <dbReference type="PIRSR" id="PIRSR606710-2"/>
    </source>
</evidence>
<dbReference type="PANTHER" id="PTHR42812">
    <property type="entry name" value="BETA-XYLOSIDASE"/>
    <property type="match status" value="1"/>
</dbReference>
<dbReference type="OrthoDB" id="9801455at2"/>
<feature type="site" description="Important for catalytic activity, responsible for pKa modulation of the active site Glu and correct orientation of both the proton donor and substrate" evidence="5">
    <location>
        <position position="128"/>
    </location>
</feature>
<dbReference type="SUPFAM" id="SSF49899">
    <property type="entry name" value="Concanavalin A-like lectins/glucanases"/>
    <property type="match status" value="1"/>
</dbReference>
<dbReference type="InterPro" id="IPR006710">
    <property type="entry name" value="Glyco_hydro_43"/>
</dbReference>
<evidence type="ECO:0000256" key="1">
    <source>
        <dbReference type="ARBA" id="ARBA00009865"/>
    </source>
</evidence>
<protein>
    <submittedName>
        <fullName evidence="8">Beta-xylosidase</fullName>
        <ecNumber evidence="8">3.2.1.37</ecNumber>
    </submittedName>
</protein>
<evidence type="ECO:0000313" key="9">
    <source>
        <dbReference type="Proteomes" id="UP000297714"/>
    </source>
</evidence>
<accession>A0A4Z0YDT7</accession>
<dbReference type="Pfam" id="PF17851">
    <property type="entry name" value="GH43_C2"/>
    <property type="match status" value="1"/>
</dbReference>
<comment type="caution">
    <text evidence="8">The sequence shown here is derived from an EMBL/GenBank/DDBJ whole genome shotgun (WGS) entry which is preliminary data.</text>
</comment>
<keyword evidence="3 6" id="KW-0326">Glycosidase</keyword>
<evidence type="ECO:0000256" key="6">
    <source>
        <dbReference type="RuleBase" id="RU361187"/>
    </source>
</evidence>
<dbReference type="SUPFAM" id="SSF75005">
    <property type="entry name" value="Arabinanase/levansucrase/invertase"/>
    <property type="match status" value="1"/>
</dbReference>
<proteinExistence type="inferred from homology"/>
<name>A0A4Z0YDT7_9FIRM</name>
<evidence type="ECO:0000256" key="2">
    <source>
        <dbReference type="ARBA" id="ARBA00022801"/>
    </source>
</evidence>
<gene>
    <name evidence="8" type="primary">xynB</name>
    <name evidence="8" type="ORF">CAGA_10560</name>
</gene>
<evidence type="ECO:0000256" key="4">
    <source>
        <dbReference type="PIRSR" id="PIRSR606710-1"/>
    </source>
</evidence>
<dbReference type="AlphaFoldDB" id="A0A4Z0YDT7"/>
<dbReference type="InterPro" id="IPR013320">
    <property type="entry name" value="ConA-like_dom_sf"/>
</dbReference>
<dbReference type="Gene3D" id="2.115.10.20">
    <property type="entry name" value="Glycosyl hydrolase domain, family 43"/>
    <property type="match status" value="1"/>
</dbReference>
<dbReference type="Pfam" id="PF04616">
    <property type="entry name" value="Glyco_hydro_43"/>
    <property type="match status" value="1"/>
</dbReference>
<reference evidence="8 9" key="1">
    <citation type="submission" date="2019-04" db="EMBL/GenBank/DDBJ databases">
        <authorList>
            <person name="Poehlein A."/>
            <person name="Bengelsdorf F.R."/>
            <person name="Duerre P."/>
            <person name="Daniel R."/>
        </authorList>
    </citation>
    <scope>NUCLEOTIDE SEQUENCE [LARGE SCALE GENOMIC DNA]</scope>
    <source>
        <strain evidence="8 9">BS-1</strain>
    </source>
</reference>
<feature type="domain" description="Beta-xylosidase C-terminal Concanavalin A-like" evidence="7">
    <location>
        <begin position="323"/>
        <end position="520"/>
    </location>
</feature>
<comment type="similarity">
    <text evidence="1 6">Belongs to the glycosyl hydrolase 43 family.</text>
</comment>
<keyword evidence="2 6" id="KW-0378">Hydrolase</keyword>
<organism evidence="8 9">
    <name type="scientific">Caproiciproducens galactitolivorans</name>
    <dbReference type="NCBI Taxonomy" id="642589"/>
    <lineage>
        <taxon>Bacteria</taxon>
        <taxon>Bacillati</taxon>
        <taxon>Bacillota</taxon>
        <taxon>Clostridia</taxon>
        <taxon>Eubacteriales</taxon>
        <taxon>Acutalibacteraceae</taxon>
        <taxon>Caproiciproducens</taxon>
    </lineage>
</organism>
<feature type="active site" description="Proton donor" evidence="4">
    <location>
        <position position="187"/>
    </location>
</feature>
<sequence length="524" mass="59186">MKKIKNPILRGFYPDPSILRVGSDYYLATSTFEWFPGVTLLHSRDLENWETIEPPLSDDSVLDLRGIDTSCGIWAPNLSYSNGIYYLLYTIVYTDRSRFKDTHNFLITASDIHGPWSKPVYLNCSGFDPSLFHDDDGKMWLVNMTIDQRAYRKRFGGVVLQEYSHEKRGLTGPVYKVFEGTQLGKTEGPNLYKHNGFYYLLCAEGGTEFGHCCTVARSKTIFGPYEVHPQNPILSSKGAENYPIQRAGHGSLVETEDHRWLMFHLCSRPLDGYSILGRETAVQNIEWTNDGWFYIPGAENKLPLTEFKVPDLPVFSVQDPPVREDFDGPKLPRAFLTLRESAQSCGISLTERKGYVRIRGGNSLCSKYRQGLLARRLQSLHCTIGTSVEFTPRSFHHMAGLVCYYNYDNYHYAKISYDETAGKSVSITSVDNRTVTETEPVPVPEDGPVYLRAAIDGAALQFSYSVDGEQYQKLGPVLNMRVLSDEHVDGNGFTGAMVGICCQDLRGDGVFSDFDWFDYQQADS</sequence>
<evidence type="ECO:0000313" key="8">
    <source>
        <dbReference type="EMBL" id="TGJ76983.1"/>
    </source>
</evidence>
<dbReference type="RefSeq" id="WP_135658517.1">
    <property type="nucleotide sequence ID" value="NZ_SRMQ01000003.1"/>
</dbReference>
<keyword evidence="9" id="KW-1185">Reference proteome</keyword>
<dbReference type="EMBL" id="SRMQ01000003">
    <property type="protein sequence ID" value="TGJ76983.1"/>
    <property type="molecule type" value="Genomic_DNA"/>
</dbReference>
<dbReference type="EC" id="3.2.1.37" evidence="8"/>
<evidence type="ECO:0000256" key="3">
    <source>
        <dbReference type="ARBA" id="ARBA00023295"/>
    </source>
</evidence>